<evidence type="ECO:0000256" key="1">
    <source>
        <dbReference type="SAM" id="MobiDB-lite"/>
    </source>
</evidence>
<protein>
    <submittedName>
        <fullName evidence="2">Uncharacterized protein</fullName>
    </submittedName>
</protein>
<feature type="region of interest" description="Disordered" evidence="1">
    <location>
        <begin position="1"/>
        <end position="32"/>
    </location>
</feature>
<dbReference type="AlphaFoldDB" id="A0A804ULU6"/>
<evidence type="ECO:0000313" key="3">
    <source>
        <dbReference type="Proteomes" id="UP000007305"/>
    </source>
</evidence>
<accession>A0A804ULU6</accession>
<evidence type="ECO:0000313" key="2">
    <source>
        <dbReference type="EnsemblPlants" id="Zm00001eb418890_P001"/>
    </source>
</evidence>
<reference evidence="3" key="1">
    <citation type="journal article" date="2009" name="Science">
        <title>The B73 maize genome: complexity, diversity, and dynamics.</title>
        <authorList>
            <person name="Schnable P.S."/>
            <person name="Ware D."/>
            <person name="Fulton R.S."/>
            <person name="Stein J.C."/>
            <person name="Wei F."/>
            <person name="Pasternak S."/>
            <person name="Liang C."/>
            <person name="Zhang J."/>
            <person name="Fulton L."/>
            <person name="Graves T.A."/>
            <person name="Minx P."/>
            <person name="Reily A.D."/>
            <person name="Courtney L."/>
            <person name="Kruchowski S.S."/>
            <person name="Tomlinson C."/>
            <person name="Strong C."/>
            <person name="Delehaunty K."/>
            <person name="Fronick C."/>
            <person name="Courtney B."/>
            <person name="Rock S.M."/>
            <person name="Belter E."/>
            <person name="Du F."/>
            <person name="Kim K."/>
            <person name="Abbott R.M."/>
            <person name="Cotton M."/>
            <person name="Levy A."/>
            <person name="Marchetto P."/>
            <person name="Ochoa K."/>
            <person name="Jackson S.M."/>
            <person name="Gillam B."/>
            <person name="Chen W."/>
            <person name="Yan L."/>
            <person name="Higginbotham J."/>
            <person name="Cardenas M."/>
            <person name="Waligorski J."/>
            <person name="Applebaum E."/>
            <person name="Phelps L."/>
            <person name="Falcone J."/>
            <person name="Kanchi K."/>
            <person name="Thane T."/>
            <person name="Scimone A."/>
            <person name="Thane N."/>
            <person name="Henke J."/>
            <person name="Wang T."/>
            <person name="Ruppert J."/>
            <person name="Shah N."/>
            <person name="Rotter K."/>
            <person name="Hodges J."/>
            <person name="Ingenthron E."/>
            <person name="Cordes M."/>
            <person name="Kohlberg S."/>
            <person name="Sgro J."/>
            <person name="Delgado B."/>
            <person name="Mead K."/>
            <person name="Chinwalla A."/>
            <person name="Leonard S."/>
            <person name="Crouse K."/>
            <person name="Collura K."/>
            <person name="Kudrna D."/>
            <person name="Currie J."/>
            <person name="He R."/>
            <person name="Angelova A."/>
            <person name="Rajasekar S."/>
            <person name="Mueller T."/>
            <person name="Lomeli R."/>
            <person name="Scara G."/>
            <person name="Ko A."/>
            <person name="Delaney K."/>
            <person name="Wissotski M."/>
            <person name="Lopez G."/>
            <person name="Campos D."/>
            <person name="Braidotti M."/>
            <person name="Ashley E."/>
            <person name="Golser W."/>
            <person name="Kim H."/>
            <person name="Lee S."/>
            <person name="Lin J."/>
            <person name="Dujmic Z."/>
            <person name="Kim W."/>
            <person name="Talag J."/>
            <person name="Zuccolo A."/>
            <person name="Fan C."/>
            <person name="Sebastian A."/>
            <person name="Kramer M."/>
            <person name="Spiegel L."/>
            <person name="Nascimento L."/>
            <person name="Zutavern T."/>
            <person name="Miller B."/>
            <person name="Ambroise C."/>
            <person name="Muller S."/>
            <person name="Spooner W."/>
            <person name="Narechania A."/>
            <person name="Ren L."/>
            <person name="Wei S."/>
            <person name="Kumari S."/>
            <person name="Faga B."/>
            <person name="Levy M.J."/>
            <person name="McMahan L."/>
            <person name="Van Buren P."/>
            <person name="Vaughn M.W."/>
            <person name="Ying K."/>
            <person name="Yeh C.-T."/>
            <person name="Emrich S.J."/>
            <person name="Jia Y."/>
            <person name="Kalyanaraman A."/>
            <person name="Hsia A.-P."/>
            <person name="Barbazuk W.B."/>
            <person name="Baucom R.S."/>
            <person name="Brutnell T.P."/>
            <person name="Carpita N.C."/>
            <person name="Chaparro C."/>
            <person name="Chia J.-M."/>
            <person name="Deragon J.-M."/>
            <person name="Estill J.C."/>
            <person name="Fu Y."/>
            <person name="Jeddeloh J.A."/>
            <person name="Han Y."/>
            <person name="Lee H."/>
            <person name="Li P."/>
            <person name="Lisch D.R."/>
            <person name="Liu S."/>
            <person name="Liu Z."/>
            <person name="Nagel D.H."/>
            <person name="McCann M.C."/>
            <person name="SanMiguel P."/>
            <person name="Myers A.M."/>
            <person name="Nettleton D."/>
            <person name="Nguyen J."/>
            <person name="Penning B.W."/>
            <person name="Ponnala L."/>
            <person name="Schneider K.L."/>
            <person name="Schwartz D.C."/>
            <person name="Sharma A."/>
            <person name="Soderlund C."/>
            <person name="Springer N.M."/>
            <person name="Sun Q."/>
            <person name="Wang H."/>
            <person name="Waterman M."/>
            <person name="Westerman R."/>
            <person name="Wolfgruber T.K."/>
            <person name="Yang L."/>
            <person name="Yu Y."/>
            <person name="Zhang L."/>
            <person name="Zhou S."/>
            <person name="Zhu Q."/>
            <person name="Bennetzen J.L."/>
            <person name="Dawe R.K."/>
            <person name="Jiang J."/>
            <person name="Jiang N."/>
            <person name="Presting G.G."/>
            <person name="Wessler S.R."/>
            <person name="Aluru S."/>
            <person name="Martienssen R.A."/>
            <person name="Clifton S.W."/>
            <person name="McCombie W.R."/>
            <person name="Wing R.A."/>
            <person name="Wilson R.K."/>
        </authorList>
    </citation>
    <scope>NUCLEOTIDE SEQUENCE [LARGE SCALE GENOMIC DNA]</scope>
    <source>
        <strain evidence="3">cv. B73</strain>
    </source>
</reference>
<feature type="region of interest" description="Disordered" evidence="1">
    <location>
        <begin position="79"/>
        <end position="116"/>
    </location>
</feature>
<name>A0A804ULU6_MAIZE</name>
<organism evidence="2 3">
    <name type="scientific">Zea mays</name>
    <name type="common">Maize</name>
    <dbReference type="NCBI Taxonomy" id="4577"/>
    <lineage>
        <taxon>Eukaryota</taxon>
        <taxon>Viridiplantae</taxon>
        <taxon>Streptophyta</taxon>
        <taxon>Embryophyta</taxon>
        <taxon>Tracheophyta</taxon>
        <taxon>Spermatophyta</taxon>
        <taxon>Magnoliopsida</taxon>
        <taxon>Liliopsida</taxon>
        <taxon>Poales</taxon>
        <taxon>Poaceae</taxon>
        <taxon>PACMAD clade</taxon>
        <taxon>Panicoideae</taxon>
        <taxon>Andropogonodae</taxon>
        <taxon>Andropogoneae</taxon>
        <taxon>Tripsacinae</taxon>
        <taxon>Zea</taxon>
    </lineage>
</organism>
<feature type="compositionally biased region" description="Basic and acidic residues" evidence="1">
    <location>
        <begin position="23"/>
        <end position="32"/>
    </location>
</feature>
<dbReference type="InParanoid" id="A0A804ULU6"/>
<proteinExistence type="predicted"/>
<keyword evidence="3" id="KW-1185">Reference proteome</keyword>
<reference evidence="2" key="2">
    <citation type="submission" date="2019-07" db="EMBL/GenBank/DDBJ databases">
        <authorList>
            <person name="Seetharam A."/>
            <person name="Woodhouse M."/>
            <person name="Cannon E."/>
        </authorList>
    </citation>
    <scope>NUCLEOTIDE SEQUENCE [LARGE SCALE GENOMIC DNA]</scope>
    <source>
        <strain evidence="2">cv. B73</strain>
    </source>
</reference>
<dbReference type="EnsemblPlants" id="Zm00001eb418890_T001">
    <property type="protein sequence ID" value="Zm00001eb418890_P001"/>
    <property type="gene ID" value="Zm00001eb418890"/>
</dbReference>
<sequence>MKSTLNPPSPARSEAMQDAALMPREKDGEEEKHRRFHGVLLAFHSYTRTRSPHSDLGWVVWGRGSQGRHRACRLAAATKVGGGGSAPGGRRGSERRATVSQRSWSTKRSTIEEAGF</sequence>
<reference evidence="2" key="3">
    <citation type="submission" date="2021-05" db="UniProtKB">
        <authorList>
            <consortium name="EnsemblPlants"/>
        </authorList>
    </citation>
    <scope>IDENTIFICATION</scope>
    <source>
        <strain evidence="2">cv. B73</strain>
    </source>
</reference>
<feature type="compositionally biased region" description="Gly residues" evidence="1">
    <location>
        <begin position="80"/>
        <end position="90"/>
    </location>
</feature>
<dbReference type="Gramene" id="Zm00001eb418890_T001">
    <property type="protein sequence ID" value="Zm00001eb418890_P001"/>
    <property type="gene ID" value="Zm00001eb418890"/>
</dbReference>
<dbReference type="Proteomes" id="UP000007305">
    <property type="component" value="Chromosome 10"/>
</dbReference>
<feature type="compositionally biased region" description="Polar residues" evidence="1">
    <location>
        <begin position="98"/>
        <end position="108"/>
    </location>
</feature>